<dbReference type="InParanoid" id="A0A1J7J665"/>
<dbReference type="EMBL" id="KV875093">
    <property type="protein sequence ID" value="OIW34965.1"/>
    <property type="molecule type" value="Genomic_DNA"/>
</dbReference>
<sequence>MSPALEADPSHSGADLMELGHVPVRLVKTTWGTLLPKSAQAIEMLRMHDIPFIIKTNASNAFNEEAQAQNLLFLFGQVSPPVTALDERIIRTLFPFYPLVRRYADKTVLVIACDPVSACQFAWEAGLKKIRVHTDPDIDKAIRLGEIAAILLFSPPCRETLEGQLDLIARVLEYNRESKVIFCNRDYDRVVGFNVDSVTFNPTVFLEMTDRYVQKRLGTVPKYVLESGDPWEDHPFEDPPHGFSDICQAYRHEQFEEELEDVHRLIDDRQIELEKQLFPGARDPAPLHLDTIYFITNSPRGHYQELCRTQQSTIGATCNVMVVHDTEARQPYMVPRPWDEHVPTMVYEDVMQAITSALAKEKFPIHKANINGARRG</sequence>
<organism evidence="1 2">
    <name type="scientific">Coniochaeta ligniaria NRRL 30616</name>
    <dbReference type="NCBI Taxonomy" id="1408157"/>
    <lineage>
        <taxon>Eukaryota</taxon>
        <taxon>Fungi</taxon>
        <taxon>Dikarya</taxon>
        <taxon>Ascomycota</taxon>
        <taxon>Pezizomycotina</taxon>
        <taxon>Sordariomycetes</taxon>
        <taxon>Sordariomycetidae</taxon>
        <taxon>Coniochaetales</taxon>
        <taxon>Coniochaetaceae</taxon>
        <taxon>Coniochaeta</taxon>
    </lineage>
</organism>
<proteinExistence type="predicted"/>
<evidence type="ECO:0000313" key="1">
    <source>
        <dbReference type="EMBL" id="OIW34965.1"/>
    </source>
</evidence>
<protein>
    <submittedName>
        <fullName evidence="1">Uncharacterized protein</fullName>
    </submittedName>
</protein>
<dbReference type="OrthoDB" id="10342597at2759"/>
<dbReference type="InterPro" id="IPR023214">
    <property type="entry name" value="HAD_sf"/>
</dbReference>
<keyword evidence="2" id="KW-1185">Reference proteome</keyword>
<reference evidence="1 2" key="1">
    <citation type="submission" date="2016-10" db="EMBL/GenBank/DDBJ databases">
        <title>Draft genome sequence of Coniochaeta ligniaria NRRL30616, a lignocellulolytic fungus for bioabatement of inhibitors in plant biomass hydrolysates.</title>
        <authorList>
            <consortium name="DOE Joint Genome Institute"/>
            <person name="Jimenez D.J."/>
            <person name="Hector R.E."/>
            <person name="Riley R."/>
            <person name="Sun H."/>
            <person name="Grigoriev I.V."/>
            <person name="Van Elsas J.D."/>
            <person name="Nichols N.N."/>
        </authorList>
    </citation>
    <scope>NUCLEOTIDE SEQUENCE [LARGE SCALE GENOMIC DNA]</scope>
    <source>
        <strain evidence="1 2">NRRL 30616</strain>
    </source>
</reference>
<gene>
    <name evidence="1" type="ORF">CONLIGDRAFT_627003</name>
</gene>
<evidence type="ECO:0000313" key="2">
    <source>
        <dbReference type="Proteomes" id="UP000182658"/>
    </source>
</evidence>
<name>A0A1J7J665_9PEZI</name>
<dbReference type="Gene3D" id="3.40.50.1000">
    <property type="entry name" value="HAD superfamily/HAD-like"/>
    <property type="match status" value="2"/>
</dbReference>
<dbReference type="Proteomes" id="UP000182658">
    <property type="component" value="Unassembled WGS sequence"/>
</dbReference>
<accession>A0A1J7J665</accession>
<dbReference type="AlphaFoldDB" id="A0A1J7J665"/>